<dbReference type="Pfam" id="PF00072">
    <property type="entry name" value="Response_reg"/>
    <property type="match status" value="1"/>
</dbReference>
<evidence type="ECO:0000256" key="2">
    <source>
        <dbReference type="PROSITE-ProRule" id="PRU00169"/>
    </source>
</evidence>
<keyword evidence="1 2" id="KW-0597">Phosphoprotein</keyword>
<dbReference type="RefSeq" id="WP_250057690.1">
    <property type="nucleotide sequence ID" value="NZ_JAMJPH010000039.1"/>
</dbReference>
<evidence type="ECO:0000313" key="5">
    <source>
        <dbReference type="Proteomes" id="UP001139485"/>
    </source>
</evidence>
<name>A0A9X2IGW3_9ACTN</name>
<dbReference type="EMBL" id="JAMOIL010000026">
    <property type="protein sequence ID" value="MCM0621984.1"/>
    <property type="molecule type" value="Genomic_DNA"/>
</dbReference>
<feature type="domain" description="Response regulatory" evidence="3">
    <location>
        <begin position="2"/>
        <end position="122"/>
    </location>
</feature>
<feature type="modified residue" description="4-aspartylphosphate" evidence="2">
    <location>
        <position position="55"/>
    </location>
</feature>
<dbReference type="PROSITE" id="PS50110">
    <property type="entry name" value="RESPONSE_REGULATORY"/>
    <property type="match status" value="1"/>
</dbReference>
<protein>
    <submittedName>
        <fullName evidence="4">Response regulator</fullName>
    </submittedName>
</protein>
<dbReference type="AlphaFoldDB" id="A0A9X2IGW3"/>
<dbReference type="Gene3D" id="3.40.50.2300">
    <property type="match status" value="1"/>
</dbReference>
<dbReference type="SMART" id="SM00448">
    <property type="entry name" value="REC"/>
    <property type="match status" value="1"/>
</dbReference>
<proteinExistence type="predicted"/>
<gene>
    <name evidence="4" type="ORF">M8330_16965</name>
</gene>
<organism evidence="4 5">
    <name type="scientific">Nocardioides bruguierae</name>
    <dbReference type="NCBI Taxonomy" id="2945102"/>
    <lineage>
        <taxon>Bacteria</taxon>
        <taxon>Bacillati</taxon>
        <taxon>Actinomycetota</taxon>
        <taxon>Actinomycetes</taxon>
        <taxon>Propionibacteriales</taxon>
        <taxon>Nocardioidaceae</taxon>
        <taxon>Nocardioides</taxon>
    </lineage>
</organism>
<dbReference type="SUPFAM" id="SSF52172">
    <property type="entry name" value="CheY-like"/>
    <property type="match status" value="1"/>
</dbReference>
<sequence>MRALVIDDSRAMRMMIGRLLTQQGFEILQAGDGQEALDVLGACEPHELPVLCTVDWNMPVMDGLTFVQSARKRTELRDLTLMMVTTESENHQVVRALAAGAHEYLIKPFTAEAMADKLDLLGLDPSRRVA</sequence>
<evidence type="ECO:0000256" key="1">
    <source>
        <dbReference type="ARBA" id="ARBA00022553"/>
    </source>
</evidence>
<dbReference type="InterPro" id="IPR050595">
    <property type="entry name" value="Bact_response_regulator"/>
</dbReference>
<accession>A0A9X2IGW3</accession>
<dbReference type="GO" id="GO:0000160">
    <property type="term" value="P:phosphorelay signal transduction system"/>
    <property type="evidence" value="ECO:0007669"/>
    <property type="project" value="InterPro"/>
</dbReference>
<evidence type="ECO:0000313" key="4">
    <source>
        <dbReference type="EMBL" id="MCM0621984.1"/>
    </source>
</evidence>
<comment type="caution">
    <text evidence="4">The sequence shown here is derived from an EMBL/GenBank/DDBJ whole genome shotgun (WGS) entry which is preliminary data.</text>
</comment>
<reference evidence="4" key="1">
    <citation type="submission" date="2022-05" db="EMBL/GenBank/DDBJ databases">
        <authorList>
            <person name="Tuo L."/>
        </authorList>
    </citation>
    <scope>NUCLEOTIDE SEQUENCE</scope>
    <source>
        <strain evidence="4">BSK12Z-4</strain>
    </source>
</reference>
<evidence type="ECO:0000259" key="3">
    <source>
        <dbReference type="PROSITE" id="PS50110"/>
    </source>
</evidence>
<dbReference type="Proteomes" id="UP001139485">
    <property type="component" value="Unassembled WGS sequence"/>
</dbReference>
<keyword evidence="5" id="KW-1185">Reference proteome</keyword>
<dbReference type="PANTHER" id="PTHR44591:SF3">
    <property type="entry name" value="RESPONSE REGULATORY DOMAIN-CONTAINING PROTEIN"/>
    <property type="match status" value="1"/>
</dbReference>
<dbReference type="InterPro" id="IPR011006">
    <property type="entry name" value="CheY-like_superfamily"/>
</dbReference>
<dbReference type="InterPro" id="IPR001789">
    <property type="entry name" value="Sig_transdc_resp-reg_receiver"/>
</dbReference>
<dbReference type="PANTHER" id="PTHR44591">
    <property type="entry name" value="STRESS RESPONSE REGULATOR PROTEIN 1"/>
    <property type="match status" value="1"/>
</dbReference>